<evidence type="ECO:0000256" key="5">
    <source>
        <dbReference type="PIRSR" id="PIRSR005378-1"/>
    </source>
</evidence>
<evidence type="ECO:0000259" key="7">
    <source>
        <dbReference type="Pfam" id="PF01137"/>
    </source>
</evidence>
<dbReference type="Gene3D" id="3.30.360.20">
    <property type="entry name" value="RNA 3'-terminal phosphate cyclase, insert domain"/>
    <property type="match status" value="1"/>
</dbReference>
<dbReference type="InterPro" id="IPR016443">
    <property type="entry name" value="RNA3'_term_phos_cyc_type_2"/>
</dbReference>
<dbReference type="GeneID" id="39585465"/>
<dbReference type="NCBIfam" id="TIGR03400">
    <property type="entry name" value="18S_RNA_Rcl1p"/>
    <property type="match status" value="1"/>
</dbReference>
<dbReference type="PROSITE" id="PS01287">
    <property type="entry name" value="RTC"/>
    <property type="match status" value="1"/>
</dbReference>
<keyword evidence="4" id="KW-0539">Nucleus</keyword>
<keyword evidence="3" id="KW-0690">Ribosome biogenesis</keyword>
<evidence type="ECO:0000313" key="9">
    <source>
        <dbReference type="EMBL" id="RSH88382.1"/>
    </source>
</evidence>
<comment type="similarity">
    <text evidence="2">Belongs to the RNA 3'-terminal cyclase family. Type 2 subfamily.</text>
</comment>
<dbReference type="InterPro" id="IPR020719">
    <property type="entry name" value="RNA3'_term_phos_cycl-like_CS"/>
</dbReference>
<evidence type="ECO:0000256" key="3">
    <source>
        <dbReference type="ARBA" id="ARBA00022517"/>
    </source>
</evidence>
<sequence>MPAPAGPSRTKGDILRFSTHKHLRQRLVLAILSGRSIRVDGIRSDDVHVGLREYEINLLRLVEKITNGSTIDINLTGTSFIFHPGLLPGGNVTHNCHLGRSVGYYLEVIVPLAPFCKKPLTVTLNGITGEEGRDLSADAVRTVTLPHLHLFGVSDGLELQIKKRGSAPGGGGTVVFKCPIVRSLKTLNYVDRGRVRKIRGIAYSTRVSPQFANRMVEAARGVLNRYIPDIYLYTDVYKGEDSGKSPGYGITLVAQSTTDVLHSAESLSTVPGVDNGVAQTPEDIATHAARLLLEEVCHGGCVDAKHQWLVLLLMVLGKEDVGKCLMGDLTAHTVQFLRDLMAFFGVKFKVTPAPRHNDKAAEGDEDSAAPDSVRAPGTGEVFVSCVGVGYSNVNRAMA</sequence>
<dbReference type="Proteomes" id="UP000279236">
    <property type="component" value="Unassembled WGS sequence"/>
</dbReference>
<evidence type="ECO:0000259" key="8">
    <source>
        <dbReference type="Pfam" id="PF05189"/>
    </source>
</evidence>
<gene>
    <name evidence="9" type="ORF">EHS24_000922</name>
</gene>
<evidence type="ECO:0000256" key="2">
    <source>
        <dbReference type="ARBA" id="ARBA00007089"/>
    </source>
</evidence>
<proteinExistence type="inferred from homology"/>
<dbReference type="InterPro" id="IPR000228">
    <property type="entry name" value="RNA3'_term_phos_cyc"/>
</dbReference>
<dbReference type="OrthoDB" id="1911237at2759"/>
<dbReference type="EMBL" id="RSCE01000001">
    <property type="protein sequence ID" value="RSH88382.1"/>
    <property type="molecule type" value="Genomic_DNA"/>
</dbReference>
<comment type="subcellular location">
    <subcellularLocation>
        <location evidence="1">Nucleus</location>
        <location evidence="1">Nucleolus</location>
    </subcellularLocation>
</comment>
<dbReference type="GO" id="GO:0004521">
    <property type="term" value="F:RNA endonuclease activity"/>
    <property type="evidence" value="ECO:0007669"/>
    <property type="project" value="TreeGrafter"/>
</dbReference>
<accession>A0A427YBB3</accession>
<feature type="domain" description="RNA 3'-terminal phosphate cyclase insert" evidence="8">
    <location>
        <begin position="190"/>
        <end position="296"/>
    </location>
</feature>
<dbReference type="PANTHER" id="PTHR11096">
    <property type="entry name" value="RNA 3' TERMINAL PHOSPHATE CYCLASE"/>
    <property type="match status" value="1"/>
</dbReference>
<dbReference type="GO" id="GO:0000479">
    <property type="term" value="P:endonucleolytic cleavage of tricistronic rRNA transcript (SSU-rRNA, 5.8S rRNA, LSU-rRNA)"/>
    <property type="evidence" value="ECO:0007669"/>
    <property type="project" value="TreeGrafter"/>
</dbReference>
<evidence type="ECO:0000256" key="4">
    <source>
        <dbReference type="ARBA" id="ARBA00023242"/>
    </source>
</evidence>
<organism evidence="9 10">
    <name type="scientific">Apiotrichum porosum</name>
    <dbReference type="NCBI Taxonomy" id="105984"/>
    <lineage>
        <taxon>Eukaryota</taxon>
        <taxon>Fungi</taxon>
        <taxon>Dikarya</taxon>
        <taxon>Basidiomycota</taxon>
        <taxon>Agaricomycotina</taxon>
        <taxon>Tremellomycetes</taxon>
        <taxon>Trichosporonales</taxon>
        <taxon>Trichosporonaceae</taxon>
        <taxon>Apiotrichum</taxon>
    </lineage>
</organism>
<dbReference type="InterPro" id="IPR037136">
    <property type="entry name" value="RNA3'_phos_cyclase_dom_sf"/>
</dbReference>
<dbReference type="STRING" id="105984.A0A427YBB3"/>
<dbReference type="Gene3D" id="3.65.10.20">
    <property type="entry name" value="RNA 3'-terminal phosphate cyclase domain"/>
    <property type="match status" value="1"/>
</dbReference>
<dbReference type="InterPro" id="IPR036553">
    <property type="entry name" value="RPTC_insert"/>
</dbReference>
<reference evidence="9 10" key="1">
    <citation type="submission" date="2018-11" db="EMBL/GenBank/DDBJ databases">
        <title>Genome sequence of Apiotrichum porosum DSM 27194.</title>
        <authorList>
            <person name="Aliyu H."/>
            <person name="Gorte O."/>
            <person name="Ochsenreither K."/>
        </authorList>
    </citation>
    <scope>NUCLEOTIDE SEQUENCE [LARGE SCALE GENOMIC DNA]</scope>
    <source>
        <strain evidence="9 10">DSM 27194</strain>
    </source>
</reference>
<evidence type="ECO:0000256" key="6">
    <source>
        <dbReference type="SAM" id="MobiDB-lite"/>
    </source>
</evidence>
<dbReference type="AlphaFoldDB" id="A0A427YBB3"/>
<feature type="active site" description="Tele-AMP-histidine intermediate" evidence="5">
    <location>
        <position position="332"/>
    </location>
</feature>
<dbReference type="PIRSF" id="PIRSF005378">
    <property type="entry name" value="RNA3'_term_phos_cycl_euk"/>
    <property type="match status" value="1"/>
</dbReference>
<dbReference type="Pfam" id="PF01137">
    <property type="entry name" value="RTC"/>
    <property type="match status" value="1"/>
</dbReference>
<dbReference type="Pfam" id="PF05189">
    <property type="entry name" value="RTC_insert"/>
    <property type="match status" value="1"/>
</dbReference>
<dbReference type="FunFam" id="3.30.360.20:FF:000001">
    <property type="entry name" value="RNA terminal phosphate cyclase-like 1"/>
    <property type="match status" value="1"/>
</dbReference>
<feature type="domain" description="RNA 3'-terminal phosphate cyclase" evidence="7">
    <location>
        <begin position="17"/>
        <end position="350"/>
    </location>
</feature>
<dbReference type="SUPFAM" id="SSF55205">
    <property type="entry name" value="EPT/RTPC-like"/>
    <property type="match status" value="1"/>
</dbReference>
<protein>
    <submittedName>
        <fullName evidence="9">Uncharacterized protein</fullName>
    </submittedName>
</protein>
<feature type="region of interest" description="Disordered" evidence="6">
    <location>
        <begin position="355"/>
        <end position="375"/>
    </location>
</feature>
<name>A0A427YBB3_9TREE</name>
<dbReference type="PANTHER" id="PTHR11096:SF1">
    <property type="entry name" value="RNA 3'-TERMINAL PHOSPHATE CYCLASE-LIKE PROTEIN"/>
    <property type="match status" value="1"/>
</dbReference>
<dbReference type="GO" id="GO:0005730">
    <property type="term" value="C:nucleolus"/>
    <property type="evidence" value="ECO:0007669"/>
    <property type="project" value="UniProtKB-SubCell"/>
</dbReference>
<dbReference type="InterPro" id="IPR013792">
    <property type="entry name" value="RNA3'P_cycl/enolpyr_Trfase_a/b"/>
</dbReference>
<evidence type="ECO:0000256" key="1">
    <source>
        <dbReference type="ARBA" id="ARBA00004604"/>
    </source>
</evidence>
<evidence type="ECO:0000313" key="10">
    <source>
        <dbReference type="Proteomes" id="UP000279236"/>
    </source>
</evidence>
<keyword evidence="10" id="KW-1185">Reference proteome</keyword>
<dbReference type="InterPro" id="IPR013791">
    <property type="entry name" value="RNA3'-term_phos_cycl_insert"/>
</dbReference>
<dbReference type="RefSeq" id="XP_028480590.1">
    <property type="nucleotide sequence ID" value="XM_028616733.1"/>
</dbReference>
<dbReference type="InterPro" id="IPR023797">
    <property type="entry name" value="RNA3'_phos_cyclase_dom"/>
</dbReference>
<comment type="caution">
    <text evidence="9">The sequence shown here is derived from an EMBL/GenBank/DDBJ whole genome shotgun (WGS) entry which is preliminary data.</text>
</comment>
<dbReference type="CDD" id="cd00875">
    <property type="entry name" value="RNA_Cyclase_Class_I"/>
    <property type="match status" value="1"/>
</dbReference>